<gene>
    <name evidence="1" type="ORF">L6452_05914</name>
</gene>
<organism evidence="1 2">
    <name type="scientific">Arctium lappa</name>
    <name type="common">Greater burdock</name>
    <name type="synonym">Lappa major</name>
    <dbReference type="NCBI Taxonomy" id="4217"/>
    <lineage>
        <taxon>Eukaryota</taxon>
        <taxon>Viridiplantae</taxon>
        <taxon>Streptophyta</taxon>
        <taxon>Embryophyta</taxon>
        <taxon>Tracheophyta</taxon>
        <taxon>Spermatophyta</taxon>
        <taxon>Magnoliopsida</taxon>
        <taxon>eudicotyledons</taxon>
        <taxon>Gunneridae</taxon>
        <taxon>Pentapetalae</taxon>
        <taxon>asterids</taxon>
        <taxon>campanulids</taxon>
        <taxon>Asterales</taxon>
        <taxon>Asteraceae</taxon>
        <taxon>Carduoideae</taxon>
        <taxon>Cardueae</taxon>
        <taxon>Arctiinae</taxon>
        <taxon>Arctium</taxon>
    </lineage>
</organism>
<reference evidence="1 2" key="2">
    <citation type="journal article" date="2022" name="Mol. Ecol. Resour.">
        <title>The genomes of chicory, endive, great burdock and yacon provide insights into Asteraceae paleo-polyploidization history and plant inulin production.</title>
        <authorList>
            <person name="Fan W."/>
            <person name="Wang S."/>
            <person name="Wang H."/>
            <person name="Wang A."/>
            <person name="Jiang F."/>
            <person name="Liu H."/>
            <person name="Zhao H."/>
            <person name="Xu D."/>
            <person name="Zhang Y."/>
        </authorList>
    </citation>
    <scope>NUCLEOTIDE SEQUENCE [LARGE SCALE GENOMIC DNA]</scope>
    <source>
        <strain evidence="2">cv. Niubang</strain>
    </source>
</reference>
<name>A0ACB9EHG2_ARCLA</name>
<sequence>MFSLKCTISCPSVYSISSVDLVLVCALIQFAVSFREYRLENALMVQLEPEEPTLSASQVSSEGNSEKGEPRENVNERGLHEGADDLVSPDDEADNANDGEDHDSNNDDVTEVLMHCLYFSTLEPVKR</sequence>
<dbReference type="Proteomes" id="UP001055879">
    <property type="component" value="Linkage Group LG02"/>
</dbReference>
<comment type="caution">
    <text evidence="1">The sequence shown here is derived from an EMBL/GenBank/DDBJ whole genome shotgun (WGS) entry which is preliminary data.</text>
</comment>
<reference evidence="2" key="1">
    <citation type="journal article" date="2022" name="Mol. Ecol. Resour.">
        <title>The genomes of chicory, endive, great burdock and yacon provide insights into Asteraceae palaeo-polyploidization history and plant inulin production.</title>
        <authorList>
            <person name="Fan W."/>
            <person name="Wang S."/>
            <person name="Wang H."/>
            <person name="Wang A."/>
            <person name="Jiang F."/>
            <person name="Liu H."/>
            <person name="Zhao H."/>
            <person name="Xu D."/>
            <person name="Zhang Y."/>
        </authorList>
    </citation>
    <scope>NUCLEOTIDE SEQUENCE [LARGE SCALE GENOMIC DNA]</scope>
    <source>
        <strain evidence="2">cv. Niubang</strain>
    </source>
</reference>
<proteinExistence type="predicted"/>
<keyword evidence="2" id="KW-1185">Reference proteome</keyword>
<protein>
    <submittedName>
        <fullName evidence="1">Uncharacterized protein</fullName>
    </submittedName>
</protein>
<accession>A0ACB9EHG2</accession>
<evidence type="ECO:0000313" key="2">
    <source>
        <dbReference type="Proteomes" id="UP001055879"/>
    </source>
</evidence>
<dbReference type="EMBL" id="CM042048">
    <property type="protein sequence ID" value="KAI3758354.1"/>
    <property type="molecule type" value="Genomic_DNA"/>
</dbReference>
<evidence type="ECO:0000313" key="1">
    <source>
        <dbReference type="EMBL" id="KAI3758354.1"/>
    </source>
</evidence>